<protein>
    <submittedName>
        <fullName evidence="1">CRISPR-associated protein, Cse1 family</fullName>
    </submittedName>
</protein>
<dbReference type="Pfam" id="PF09481">
    <property type="entry name" value="CRISPR_Cse1"/>
    <property type="match status" value="1"/>
</dbReference>
<sequence length="115" mass="12928">MVNLIDDPWIPVVRRDGARETIAPREITGGAEPVIRLDAPRPDFNGALIQFLIGLVQTAIPPGDNRDWRRKFKTPPPPDELKRAFAPYAHAFNFDGEGPRFMQDYDLNEGVESSV</sequence>
<evidence type="ECO:0000313" key="1">
    <source>
        <dbReference type="EMBL" id="KUK60681.1"/>
    </source>
</evidence>
<evidence type="ECO:0000313" key="2">
    <source>
        <dbReference type="Proteomes" id="UP000054323"/>
    </source>
</evidence>
<organism evidence="1 2">
    <name type="scientific">Methanoculleus marisnigri</name>
    <dbReference type="NCBI Taxonomy" id="2198"/>
    <lineage>
        <taxon>Archaea</taxon>
        <taxon>Methanobacteriati</taxon>
        <taxon>Methanobacteriota</taxon>
        <taxon>Stenosarchaea group</taxon>
        <taxon>Methanomicrobia</taxon>
        <taxon>Methanomicrobiales</taxon>
        <taxon>Methanomicrobiaceae</taxon>
        <taxon>Methanoculleus</taxon>
    </lineage>
</organism>
<proteinExistence type="predicted"/>
<name>A0A101GLT9_9EURY</name>
<reference evidence="2" key="1">
    <citation type="journal article" date="2015" name="MBio">
        <title>Genome-Resolved Metagenomic Analysis Reveals Roles for Candidate Phyla and Other Microbial Community Members in Biogeochemical Transformations in Oil Reservoirs.</title>
        <authorList>
            <person name="Hu P."/>
            <person name="Tom L."/>
            <person name="Singh A."/>
            <person name="Thomas B.C."/>
            <person name="Baker B.J."/>
            <person name="Piceno Y.M."/>
            <person name="Andersen G.L."/>
            <person name="Banfield J.F."/>
        </authorList>
    </citation>
    <scope>NUCLEOTIDE SEQUENCE [LARGE SCALE GENOMIC DNA]</scope>
</reference>
<feature type="non-terminal residue" evidence="1">
    <location>
        <position position="115"/>
    </location>
</feature>
<dbReference type="EMBL" id="LGGD01000220">
    <property type="protein sequence ID" value="KUK60681.1"/>
    <property type="molecule type" value="Genomic_DNA"/>
</dbReference>
<accession>A0A101GLT9</accession>
<dbReference type="NCBIfam" id="TIGR02547">
    <property type="entry name" value="casA_cse1"/>
    <property type="match status" value="1"/>
</dbReference>
<gene>
    <name evidence="1" type="ORF">XD82_1548</name>
</gene>
<dbReference type="AlphaFoldDB" id="A0A101GLT9"/>
<comment type="caution">
    <text evidence="1">The sequence shown here is derived from an EMBL/GenBank/DDBJ whole genome shotgun (WGS) entry which is preliminary data.</text>
</comment>
<dbReference type="Proteomes" id="UP000054323">
    <property type="component" value="Unassembled WGS sequence"/>
</dbReference>
<dbReference type="InterPro" id="IPR013381">
    <property type="entry name" value="CRISPR-assoc_prot_Cse1"/>
</dbReference>